<organism evidence="5 6">
    <name type="scientific">Faecalibacillus faecis</name>
    <dbReference type="NCBI Taxonomy" id="1982628"/>
    <lineage>
        <taxon>Bacteria</taxon>
        <taxon>Bacillati</taxon>
        <taxon>Bacillota</taxon>
        <taxon>Erysipelotrichia</taxon>
        <taxon>Erysipelotrichales</taxon>
        <taxon>Coprobacillaceae</taxon>
        <taxon>Faecalibacillus</taxon>
    </lineage>
</organism>
<feature type="domain" description="HTH tetR-type" evidence="3">
    <location>
        <begin position="6"/>
        <end position="66"/>
    </location>
</feature>
<evidence type="ECO:0000256" key="2">
    <source>
        <dbReference type="PROSITE-ProRule" id="PRU00335"/>
    </source>
</evidence>
<accession>A0A2T3G2G8</accession>
<dbReference type="InterPro" id="IPR009057">
    <property type="entry name" value="Homeodomain-like_sf"/>
</dbReference>
<evidence type="ECO:0000259" key="3">
    <source>
        <dbReference type="PROSITE" id="PS50977"/>
    </source>
</evidence>
<reference evidence="5" key="2">
    <citation type="journal article" date="2019" name="Int. J. Syst. Evol. Microbiol.">
        <title>Faecalibacillus intestinalis gen. nov., sp. nov. and Faecalibacillus faecis sp. nov., isolated from human faeces.</title>
        <authorList>
            <person name="Seo B."/>
            <person name="Jeon K."/>
            <person name="Baek I."/>
            <person name="Lee Y.M."/>
            <person name="Baek K."/>
            <person name="Ko G."/>
        </authorList>
    </citation>
    <scope>NUCLEOTIDE SEQUENCE</scope>
    <source>
        <strain evidence="5">SNUG30370</strain>
    </source>
</reference>
<dbReference type="SUPFAM" id="SSF46689">
    <property type="entry name" value="Homeodomain-like"/>
    <property type="match status" value="1"/>
</dbReference>
<keyword evidence="6" id="KW-1185">Reference proteome</keyword>
<dbReference type="Proteomes" id="UP000241201">
    <property type="component" value="Unassembled WGS sequence"/>
</dbReference>
<dbReference type="PROSITE" id="PS50977">
    <property type="entry name" value="HTH_TETR_2"/>
    <property type="match status" value="1"/>
</dbReference>
<dbReference type="GO" id="GO:0003677">
    <property type="term" value="F:DNA binding"/>
    <property type="evidence" value="ECO:0007669"/>
    <property type="project" value="UniProtKB-UniRule"/>
</dbReference>
<sequence>MPAKRKIQKEDILKASISIISHEGLNALNARKLAKKLGCSTQPLFYIYENMDDLKKDVIDEIVKIFDREVLKSETGQLEYRDIGINYIRFAKEEPELFKLMFNNDMNEEAFDFINLFHSTNKIFETISKQTGMSNENAKQFHLRMWLYVNGIASLVAHQTVEFNDEEIVDLLKDQYVSMLLYEVKKGNVKEEILVQLAIKNREGKE</sequence>
<dbReference type="EMBL" id="JAJDKZ010000001">
    <property type="protein sequence ID" value="MCB8609078.1"/>
    <property type="molecule type" value="Genomic_DNA"/>
</dbReference>
<dbReference type="InterPro" id="IPR036271">
    <property type="entry name" value="Tet_transcr_reg_TetR-rel_C_sf"/>
</dbReference>
<name>A0A2T3G2G8_9FIRM</name>
<dbReference type="SUPFAM" id="SSF48498">
    <property type="entry name" value="Tetracyclin repressor-like, C-terminal domain"/>
    <property type="match status" value="1"/>
</dbReference>
<dbReference type="InterPro" id="IPR001647">
    <property type="entry name" value="HTH_TetR"/>
</dbReference>
<protein>
    <submittedName>
        <fullName evidence="5">TetR/AcrR family transcriptional regulator</fullName>
    </submittedName>
</protein>
<gene>
    <name evidence="5" type="ORF">C7U55_02855</name>
    <name evidence="4" type="ORF">LJD69_00530</name>
</gene>
<dbReference type="Gene3D" id="1.10.357.10">
    <property type="entry name" value="Tetracycline Repressor, domain 2"/>
    <property type="match status" value="1"/>
</dbReference>
<dbReference type="AlphaFoldDB" id="A0A2T3G2G8"/>
<reference evidence="6" key="1">
    <citation type="submission" date="2018-03" db="EMBL/GenBank/DDBJ databases">
        <title>Lachnoclostridium SNUG30370 gen.nov., sp.nov., isolated from human faeces.</title>
        <authorList>
            <person name="Seo B."/>
            <person name="Jeon K."/>
            <person name="Ko G."/>
        </authorList>
    </citation>
    <scope>NUCLEOTIDE SEQUENCE [LARGE SCALE GENOMIC DNA]</scope>
    <source>
        <strain evidence="6">SNUG30370</strain>
    </source>
</reference>
<dbReference type="GeneID" id="77470045"/>
<evidence type="ECO:0000256" key="1">
    <source>
        <dbReference type="ARBA" id="ARBA00023125"/>
    </source>
</evidence>
<evidence type="ECO:0000313" key="5">
    <source>
        <dbReference type="EMBL" id="PST41736.1"/>
    </source>
</evidence>
<dbReference type="Proteomes" id="UP001198439">
    <property type="component" value="Unassembled WGS sequence"/>
</dbReference>
<dbReference type="RefSeq" id="WP_106987259.1">
    <property type="nucleotide sequence ID" value="NZ_JAJDKR010000002.1"/>
</dbReference>
<evidence type="ECO:0000313" key="6">
    <source>
        <dbReference type="Proteomes" id="UP000241201"/>
    </source>
</evidence>
<dbReference type="EMBL" id="PYLP01000002">
    <property type="protein sequence ID" value="PST41736.1"/>
    <property type="molecule type" value="Genomic_DNA"/>
</dbReference>
<reference evidence="4" key="3">
    <citation type="submission" date="2021-10" db="EMBL/GenBank/DDBJ databases">
        <title>Collection of gut derived symbiotic bacterial strains cultured from healthy donors.</title>
        <authorList>
            <person name="Lin H."/>
            <person name="Littmann E."/>
            <person name="Kohout C."/>
            <person name="Pamer E.G."/>
        </authorList>
    </citation>
    <scope>NUCLEOTIDE SEQUENCE</scope>
    <source>
        <strain evidence="4">DFI.4.48</strain>
    </source>
</reference>
<feature type="DNA-binding region" description="H-T-H motif" evidence="2">
    <location>
        <begin position="29"/>
        <end position="48"/>
    </location>
</feature>
<proteinExistence type="predicted"/>
<comment type="caution">
    <text evidence="5">The sequence shown here is derived from an EMBL/GenBank/DDBJ whole genome shotgun (WGS) entry which is preliminary data.</text>
</comment>
<evidence type="ECO:0000313" key="4">
    <source>
        <dbReference type="EMBL" id="MCB8609078.1"/>
    </source>
</evidence>
<keyword evidence="1 2" id="KW-0238">DNA-binding</keyword>